<dbReference type="PANTHER" id="PTHR46072">
    <property type="entry name" value="AMIDASE-RELATED-RELATED"/>
    <property type="match status" value="1"/>
</dbReference>
<dbReference type="Pfam" id="PF01425">
    <property type="entry name" value="Amidase"/>
    <property type="match status" value="1"/>
</dbReference>
<organism evidence="8 9">
    <name type="scientific">Exidia glandulosa HHB12029</name>
    <dbReference type="NCBI Taxonomy" id="1314781"/>
    <lineage>
        <taxon>Eukaryota</taxon>
        <taxon>Fungi</taxon>
        <taxon>Dikarya</taxon>
        <taxon>Basidiomycota</taxon>
        <taxon>Agaricomycotina</taxon>
        <taxon>Agaricomycetes</taxon>
        <taxon>Auriculariales</taxon>
        <taxon>Exidiaceae</taxon>
        <taxon>Exidia</taxon>
    </lineage>
</organism>
<comment type="catalytic activity">
    <reaction evidence="1">
        <text>a monocarboxylic acid amide + H2O = a monocarboxylate + NH4(+)</text>
        <dbReference type="Rhea" id="RHEA:12020"/>
        <dbReference type="ChEBI" id="CHEBI:15377"/>
        <dbReference type="ChEBI" id="CHEBI:28938"/>
        <dbReference type="ChEBI" id="CHEBI:35757"/>
        <dbReference type="ChEBI" id="CHEBI:83628"/>
        <dbReference type="EC" id="3.5.1.4"/>
    </reaction>
</comment>
<keyword evidence="9" id="KW-1185">Reference proteome</keyword>
<feature type="binding site" evidence="6">
    <location>
        <begin position="223"/>
        <end position="226"/>
    </location>
    <ligand>
        <name>substrate</name>
    </ligand>
</feature>
<evidence type="ECO:0000256" key="5">
    <source>
        <dbReference type="PIRSR" id="PIRSR001221-1"/>
    </source>
</evidence>
<evidence type="ECO:0000256" key="3">
    <source>
        <dbReference type="ARBA" id="ARBA00012922"/>
    </source>
</evidence>
<dbReference type="PIRSF" id="PIRSF001221">
    <property type="entry name" value="Amidase_fungi"/>
    <property type="match status" value="1"/>
</dbReference>
<proteinExistence type="inferred from homology"/>
<feature type="domain" description="Amidase" evidence="7">
    <location>
        <begin position="71"/>
        <end position="542"/>
    </location>
</feature>
<evidence type="ECO:0000313" key="8">
    <source>
        <dbReference type="EMBL" id="KZV89596.1"/>
    </source>
</evidence>
<protein>
    <recommendedName>
        <fullName evidence="3">amidase</fullName>
        <ecNumber evidence="3">3.5.1.4</ecNumber>
    </recommendedName>
</protein>
<dbReference type="AlphaFoldDB" id="A0A165FVL7"/>
<evidence type="ECO:0000256" key="6">
    <source>
        <dbReference type="PIRSR" id="PIRSR001221-2"/>
    </source>
</evidence>
<dbReference type="InterPro" id="IPR020556">
    <property type="entry name" value="Amidase_CS"/>
</dbReference>
<reference evidence="8 9" key="1">
    <citation type="journal article" date="2016" name="Mol. Biol. Evol.">
        <title>Comparative Genomics of Early-Diverging Mushroom-Forming Fungi Provides Insights into the Origins of Lignocellulose Decay Capabilities.</title>
        <authorList>
            <person name="Nagy L.G."/>
            <person name="Riley R."/>
            <person name="Tritt A."/>
            <person name="Adam C."/>
            <person name="Daum C."/>
            <person name="Floudas D."/>
            <person name="Sun H."/>
            <person name="Yadav J.S."/>
            <person name="Pangilinan J."/>
            <person name="Larsson K.H."/>
            <person name="Matsuura K."/>
            <person name="Barry K."/>
            <person name="Labutti K."/>
            <person name="Kuo R."/>
            <person name="Ohm R.A."/>
            <person name="Bhattacharya S.S."/>
            <person name="Shirouzu T."/>
            <person name="Yoshinaga Y."/>
            <person name="Martin F.M."/>
            <person name="Grigoriev I.V."/>
            <person name="Hibbett D.S."/>
        </authorList>
    </citation>
    <scope>NUCLEOTIDE SEQUENCE [LARGE SCALE GENOMIC DNA]</scope>
    <source>
        <strain evidence="8 9">HHB12029</strain>
    </source>
</reference>
<comment type="similarity">
    <text evidence="2">Belongs to the amidase family.</text>
</comment>
<feature type="binding site" evidence="6">
    <location>
        <position position="176"/>
    </location>
    <ligand>
        <name>substrate</name>
    </ligand>
</feature>
<dbReference type="EC" id="3.5.1.4" evidence="3"/>
<name>A0A165FVL7_EXIGL</name>
<dbReference type="EMBL" id="KV426068">
    <property type="protein sequence ID" value="KZV89596.1"/>
    <property type="molecule type" value="Genomic_DNA"/>
</dbReference>
<dbReference type="OrthoDB" id="6428749at2759"/>
<dbReference type="GO" id="GO:0004040">
    <property type="term" value="F:amidase activity"/>
    <property type="evidence" value="ECO:0007669"/>
    <property type="project" value="UniProtKB-EC"/>
</dbReference>
<gene>
    <name evidence="8" type="ORF">EXIGLDRAFT_721166</name>
</gene>
<feature type="active site" description="Acyl-ester intermediate" evidence="5">
    <location>
        <position position="226"/>
    </location>
</feature>
<dbReference type="PROSITE" id="PS00571">
    <property type="entry name" value="AMIDASES"/>
    <property type="match status" value="1"/>
</dbReference>
<feature type="active site" description="Charge relay system" evidence="5">
    <location>
        <position position="127"/>
    </location>
</feature>
<dbReference type="InParanoid" id="A0A165FVL7"/>
<dbReference type="Proteomes" id="UP000077266">
    <property type="component" value="Unassembled WGS sequence"/>
</dbReference>
<evidence type="ECO:0000256" key="2">
    <source>
        <dbReference type="ARBA" id="ARBA00009199"/>
    </source>
</evidence>
<dbReference type="InterPro" id="IPR023631">
    <property type="entry name" value="Amidase_dom"/>
</dbReference>
<dbReference type="SUPFAM" id="SSF75304">
    <property type="entry name" value="Amidase signature (AS) enzymes"/>
    <property type="match status" value="1"/>
</dbReference>
<dbReference type="PANTHER" id="PTHR46072:SF2">
    <property type="entry name" value="AMIDASE (EUROFUNG)"/>
    <property type="match status" value="1"/>
</dbReference>
<feature type="binding site" evidence="6">
    <location>
        <position position="202"/>
    </location>
    <ligand>
        <name>substrate</name>
    </ligand>
</feature>
<evidence type="ECO:0000256" key="4">
    <source>
        <dbReference type="ARBA" id="ARBA00022801"/>
    </source>
</evidence>
<keyword evidence="4" id="KW-0378">Hydrolase</keyword>
<dbReference type="FunCoup" id="A0A165FVL7">
    <property type="interactions" value="65"/>
</dbReference>
<accession>A0A165FVL7</accession>
<sequence>MSWKELAAAKKKEQQDSIPADWLLDESKLPPAAQKDVTSFVVASTREIEITGSDVGILLAKLASGEWSAYDVTLAFYKRAIVAQQLVNCLTEIFVERSLTRAKELDEHLAKTGTVVGPLHGLPISLKDQFSIQGLDTTMGYTSWIGKPADRNCALVDVLLEAGAVPFVRTNVPQTLMWPETFNFIYGRTLNPHNRTLTSGGSSGGEGALIALRGSPLGVGSDIGGSIRIPSAACGLYGLRPSYNRVPYRGAKNSMMGQDSVPSVAGPMSNSIAGLVAFMRAVIGQKPWLHDPLALRKPWDEESYRLKEHGEGKKMCFGLMWDDGNYKPLPPQWRAMEMVKKALIAAGHTVVDWEPRYHKELIATAGNIFGADGGQDFRDAVAPTGEPVIENMIPAEVEHYLKNVPRIVRGAGNDAYTLWQLHKRKTELRELYLDHWNATVANSGTGRPVDAIILPVAPFPAPPHGLYRIAAYTNVWNVLDCPSCVVPVTRVDQTLDVKAAPHEIRNDEDKIIYDMYTGPEAFENAPVCVQVVGRTQEDEAVLGMAEKVDEALKASSKSSV</sequence>
<evidence type="ECO:0000256" key="1">
    <source>
        <dbReference type="ARBA" id="ARBA00001311"/>
    </source>
</evidence>
<dbReference type="InterPro" id="IPR036928">
    <property type="entry name" value="AS_sf"/>
</dbReference>
<dbReference type="STRING" id="1314781.A0A165FVL7"/>
<evidence type="ECO:0000313" key="9">
    <source>
        <dbReference type="Proteomes" id="UP000077266"/>
    </source>
</evidence>
<dbReference type="Gene3D" id="3.90.1300.10">
    <property type="entry name" value="Amidase signature (AS) domain"/>
    <property type="match status" value="1"/>
</dbReference>
<evidence type="ECO:0000259" key="7">
    <source>
        <dbReference type="Pfam" id="PF01425"/>
    </source>
</evidence>
<feature type="active site" description="Charge relay system" evidence="5">
    <location>
        <position position="202"/>
    </location>
</feature>